<evidence type="ECO:0000256" key="6">
    <source>
        <dbReference type="ARBA" id="ARBA00022729"/>
    </source>
</evidence>
<evidence type="ECO:0000313" key="11">
    <source>
        <dbReference type="EMBL" id="EAU88551.2"/>
    </source>
</evidence>
<dbReference type="InterPro" id="IPR045053">
    <property type="entry name" value="MAN-like"/>
</dbReference>
<dbReference type="PANTHER" id="PTHR31451">
    <property type="match status" value="1"/>
</dbReference>
<evidence type="ECO:0000256" key="2">
    <source>
        <dbReference type="ARBA" id="ARBA00004613"/>
    </source>
</evidence>
<comment type="similarity">
    <text evidence="3">Belongs to the glycosyl hydrolase 5 (cellulase A) family.</text>
</comment>
<dbReference type="VEuPathDB" id="FungiDB:CC1G_04257"/>
<dbReference type="OrthoDB" id="406631at2759"/>
<dbReference type="eggNOG" id="ENOG502SJMT">
    <property type="taxonomic scope" value="Eukaryota"/>
</dbReference>
<dbReference type="Proteomes" id="UP000001861">
    <property type="component" value="Unassembled WGS sequence"/>
</dbReference>
<dbReference type="GeneID" id="6009774"/>
<dbReference type="KEGG" id="cci:CC1G_04257"/>
<evidence type="ECO:0000256" key="4">
    <source>
        <dbReference type="ARBA" id="ARBA00012706"/>
    </source>
</evidence>
<evidence type="ECO:0000256" key="3">
    <source>
        <dbReference type="ARBA" id="ARBA00005641"/>
    </source>
</evidence>
<dbReference type="STRING" id="240176.A8NFG6"/>
<comment type="caution">
    <text evidence="11">The sequence shown here is derived from an EMBL/GenBank/DDBJ whole genome shotgun (WGS) entry which is preliminary data.</text>
</comment>
<keyword evidence="6 9" id="KW-0732">Signal</keyword>
<evidence type="ECO:0000256" key="1">
    <source>
        <dbReference type="ARBA" id="ARBA00001678"/>
    </source>
</evidence>
<evidence type="ECO:0000256" key="8">
    <source>
        <dbReference type="ARBA" id="ARBA00023295"/>
    </source>
</evidence>
<dbReference type="AlphaFoldDB" id="A8NFG6"/>
<evidence type="ECO:0000256" key="9">
    <source>
        <dbReference type="SAM" id="SignalP"/>
    </source>
</evidence>
<dbReference type="HOGENOM" id="CLU_031603_3_0_1"/>
<comment type="catalytic activity">
    <reaction evidence="1">
        <text>Random hydrolysis of (1-&gt;4)-beta-D-mannosidic linkages in mannans, galactomannans and glucomannans.</text>
        <dbReference type="EC" id="3.2.1.78"/>
    </reaction>
</comment>
<reference evidence="11 12" key="1">
    <citation type="journal article" date="2010" name="Proc. Natl. Acad. Sci. U.S.A.">
        <title>Insights into evolution of multicellular fungi from the assembled chromosomes of the mushroom Coprinopsis cinerea (Coprinus cinereus).</title>
        <authorList>
            <person name="Stajich J.E."/>
            <person name="Wilke S.K."/>
            <person name="Ahren D."/>
            <person name="Au C.H."/>
            <person name="Birren B.W."/>
            <person name="Borodovsky M."/>
            <person name="Burns C."/>
            <person name="Canback B."/>
            <person name="Casselton L.A."/>
            <person name="Cheng C.K."/>
            <person name="Deng J."/>
            <person name="Dietrich F.S."/>
            <person name="Fargo D.C."/>
            <person name="Farman M.L."/>
            <person name="Gathman A.C."/>
            <person name="Goldberg J."/>
            <person name="Guigo R."/>
            <person name="Hoegger P.J."/>
            <person name="Hooker J.B."/>
            <person name="Huggins A."/>
            <person name="James T.Y."/>
            <person name="Kamada T."/>
            <person name="Kilaru S."/>
            <person name="Kodira C."/>
            <person name="Kues U."/>
            <person name="Kupfer D."/>
            <person name="Kwan H.S."/>
            <person name="Lomsadze A."/>
            <person name="Li W."/>
            <person name="Lilly W.W."/>
            <person name="Ma L.J."/>
            <person name="Mackey A.J."/>
            <person name="Manning G."/>
            <person name="Martin F."/>
            <person name="Muraguchi H."/>
            <person name="Natvig D.O."/>
            <person name="Palmerini H."/>
            <person name="Ramesh M.A."/>
            <person name="Rehmeyer C.J."/>
            <person name="Roe B.A."/>
            <person name="Shenoy N."/>
            <person name="Stanke M."/>
            <person name="Ter-Hovhannisyan V."/>
            <person name="Tunlid A."/>
            <person name="Velagapudi R."/>
            <person name="Vision T.J."/>
            <person name="Zeng Q."/>
            <person name="Zolan M.E."/>
            <person name="Pukkila P.J."/>
        </authorList>
    </citation>
    <scope>NUCLEOTIDE SEQUENCE [LARGE SCALE GENOMIC DNA]</scope>
    <source>
        <strain evidence="12">Okayama-7 / 130 / ATCC MYA-4618 / FGSC 9003</strain>
    </source>
</reference>
<evidence type="ECO:0000313" key="12">
    <source>
        <dbReference type="Proteomes" id="UP000001861"/>
    </source>
</evidence>
<accession>A8NFG6</accession>
<keyword evidence="12" id="KW-1185">Reference proteome</keyword>
<dbReference type="GO" id="GO:0046355">
    <property type="term" value="P:mannan catabolic process"/>
    <property type="evidence" value="ECO:0007669"/>
    <property type="project" value="UniProtKB-ARBA"/>
</dbReference>
<feature type="chain" id="PRO_5002727259" description="mannan endo-1,4-beta-mannosidase" evidence="9">
    <location>
        <begin position="21"/>
        <end position="498"/>
    </location>
</feature>
<dbReference type="SUPFAM" id="SSF51445">
    <property type="entry name" value="(Trans)glycosidases"/>
    <property type="match status" value="1"/>
</dbReference>
<dbReference type="GO" id="GO:0005576">
    <property type="term" value="C:extracellular region"/>
    <property type="evidence" value="ECO:0007669"/>
    <property type="project" value="UniProtKB-SubCell"/>
</dbReference>
<dbReference type="InParanoid" id="A8NFG6"/>
<comment type="subcellular location">
    <subcellularLocation>
        <location evidence="2">Secreted</location>
    </subcellularLocation>
</comment>
<evidence type="ECO:0000259" key="10">
    <source>
        <dbReference type="Pfam" id="PF26410"/>
    </source>
</evidence>
<dbReference type="Gene3D" id="3.20.20.80">
    <property type="entry name" value="Glycosidases"/>
    <property type="match status" value="1"/>
</dbReference>
<feature type="domain" description="Glycoside hydrolase family 5" evidence="10">
    <location>
        <begin position="38"/>
        <end position="378"/>
    </location>
</feature>
<feature type="signal peptide" evidence="9">
    <location>
        <begin position="1"/>
        <end position="20"/>
    </location>
</feature>
<dbReference type="InterPro" id="IPR001547">
    <property type="entry name" value="Glyco_hydro_5"/>
</dbReference>
<gene>
    <name evidence="11" type="ORF">CC1G_04257</name>
</gene>
<keyword evidence="5" id="KW-0964">Secreted</keyword>
<proteinExistence type="inferred from homology"/>
<protein>
    <recommendedName>
        <fullName evidence="4">mannan endo-1,4-beta-mannosidase</fullName>
        <ecNumber evidence="4">3.2.1.78</ecNumber>
    </recommendedName>
</protein>
<dbReference type="InterPro" id="IPR017853">
    <property type="entry name" value="GH"/>
</dbReference>
<dbReference type="EMBL" id="AACS02000002">
    <property type="protein sequence ID" value="EAU88551.2"/>
    <property type="molecule type" value="Genomic_DNA"/>
</dbReference>
<dbReference type="GO" id="GO:0016985">
    <property type="term" value="F:mannan endo-1,4-beta-mannosidase activity"/>
    <property type="evidence" value="ECO:0007669"/>
    <property type="project" value="UniProtKB-EC"/>
</dbReference>
<evidence type="ECO:0000256" key="5">
    <source>
        <dbReference type="ARBA" id="ARBA00022525"/>
    </source>
</evidence>
<dbReference type="Pfam" id="PF26410">
    <property type="entry name" value="GH5_mannosidase"/>
    <property type="match status" value="1"/>
</dbReference>
<dbReference type="RefSeq" id="XP_001833278.2">
    <property type="nucleotide sequence ID" value="XM_001833226.2"/>
</dbReference>
<name>A8NFG6_COPC7</name>
<evidence type="ECO:0000256" key="7">
    <source>
        <dbReference type="ARBA" id="ARBA00022801"/>
    </source>
</evidence>
<sequence length="498" mass="54744">MFVAALWPVALGALAVLATAKPTRTSPLAKRQAPSDIRFVTTDNGRFVVNGAPINFVGTNAYWLHTLNSEQDIDYTLGNISAAGIKIVRTWAFNEVTSVPETGTWFQLIKDDGTVEINEGPNGLQKLDAVVRLAEKHNIYLLLALTNNWSPDPLFDDITIGAGPVRRSDITPPANGSLPRNFLSNDYGGMDTYVRQFGLDNHDEFYTNPKVINAFKNFTATIAKRYTNSPAVFGWELANDARCSSTVGATTCNPKVITKWHSNIAQHIKEVDPNHLVASGIIQDRLAARKRNMKRNKTKGGVKIRGRWTSSDILNIPEISFSSFQLFPDQNEYGQPDPDLSDFENTMQRGVEWIQYHAESALAFGKPATLNGFGLVTQEHVPNYVPFNSSEAPYASDKEQPYGVTNEQRDEAFSTWLNVGFRSGLSSMIHYQWGQTGLTVQPGTTVSQSVPGTGLVENDGITGVSPNDGYSSNGVGRDSVIEVLQESVQEYASDSTLR</sequence>
<dbReference type="OMA" id="ANDPRCN"/>
<dbReference type="PANTHER" id="PTHR31451:SF39">
    <property type="entry name" value="MANNAN ENDO-1,4-BETA-MANNOSIDASE 1"/>
    <property type="match status" value="1"/>
</dbReference>
<organism evidence="11 12">
    <name type="scientific">Coprinopsis cinerea (strain Okayama-7 / 130 / ATCC MYA-4618 / FGSC 9003)</name>
    <name type="common">Inky cap fungus</name>
    <name type="synonym">Hormographiella aspergillata</name>
    <dbReference type="NCBI Taxonomy" id="240176"/>
    <lineage>
        <taxon>Eukaryota</taxon>
        <taxon>Fungi</taxon>
        <taxon>Dikarya</taxon>
        <taxon>Basidiomycota</taxon>
        <taxon>Agaricomycotina</taxon>
        <taxon>Agaricomycetes</taxon>
        <taxon>Agaricomycetidae</taxon>
        <taxon>Agaricales</taxon>
        <taxon>Agaricineae</taxon>
        <taxon>Psathyrellaceae</taxon>
        <taxon>Coprinopsis</taxon>
    </lineage>
</organism>
<dbReference type="EC" id="3.2.1.78" evidence="4"/>
<keyword evidence="8" id="KW-0326">Glycosidase</keyword>
<keyword evidence="7" id="KW-0378">Hydrolase</keyword>